<dbReference type="InterPro" id="IPR003594">
    <property type="entry name" value="HATPase_dom"/>
</dbReference>
<evidence type="ECO:0000256" key="3">
    <source>
        <dbReference type="ARBA" id="ARBA00012438"/>
    </source>
</evidence>
<dbReference type="CDD" id="cd00082">
    <property type="entry name" value="HisKA"/>
    <property type="match status" value="1"/>
</dbReference>
<accession>A0A8J7E1N6</accession>
<dbReference type="Proteomes" id="UP000654482">
    <property type="component" value="Unassembled WGS sequence"/>
</dbReference>
<gene>
    <name evidence="13" type="ORF">IQ249_18360</name>
</gene>
<dbReference type="Pfam" id="PF01590">
    <property type="entry name" value="GAF"/>
    <property type="match status" value="1"/>
</dbReference>
<dbReference type="EMBL" id="JADEWZ010000032">
    <property type="protein sequence ID" value="MBE9117866.1"/>
    <property type="molecule type" value="Genomic_DNA"/>
</dbReference>
<dbReference type="SUPFAM" id="SSF55874">
    <property type="entry name" value="ATPase domain of HSP90 chaperone/DNA topoisomerase II/histidine kinase"/>
    <property type="match status" value="1"/>
</dbReference>
<keyword evidence="14" id="KW-1185">Reference proteome</keyword>
<dbReference type="SMART" id="SM00388">
    <property type="entry name" value="HisKA"/>
    <property type="match status" value="1"/>
</dbReference>
<dbReference type="SUPFAM" id="SSF55781">
    <property type="entry name" value="GAF domain-like"/>
    <property type="match status" value="2"/>
</dbReference>
<evidence type="ECO:0000256" key="7">
    <source>
        <dbReference type="ARBA" id="ARBA00022777"/>
    </source>
</evidence>
<name>A0A8J7E1N6_9CYAN</name>
<dbReference type="InterPro" id="IPR016132">
    <property type="entry name" value="Phyto_chromo_attachment"/>
</dbReference>
<dbReference type="RefSeq" id="WP_194030954.1">
    <property type="nucleotide sequence ID" value="NZ_JADEWZ010000032.1"/>
</dbReference>
<evidence type="ECO:0000256" key="8">
    <source>
        <dbReference type="ARBA" id="ARBA00022840"/>
    </source>
</evidence>
<dbReference type="InterPro" id="IPR036890">
    <property type="entry name" value="HATPase_C_sf"/>
</dbReference>
<evidence type="ECO:0000259" key="12">
    <source>
        <dbReference type="PROSITE" id="PS50109"/>
    </source>
</evidence>
<dbReference type="EC" id="2.7.13.3" evidence="3"/>
<dbReference type="PRINTS" id="PR00344">
    <property type="entry name" value="BCTRLSENSOR"/>
</dbReference>
<dbReference type="InterPro" id="IPR003018">
    <property type="entry name" value="GAF"/>
</dbReference>
<dbReference type="GO" id="GO:0009584">
    <property type="term" value="P:detection of visible light"/>
    <property type="evidence" value="ECO:0007669"/>
    <property type="project" value="InterPro"/>
</dbReference>
<dbReference type="Gene3D" id="3.30.565.10">
    <property type="entry name" value="Histidine kinase-like ATPase, C-terminal domain"/>
    <property type="match status" value="1"/>
</dbReference>
<dbReference type="InterPro" id="IPR036097">
    <property type="entry name" value="HisK_dim/P_sf"/>
</dbReference>
<dbReference type="AlphaFoldDB" id="A0A8J7E1N6"/>
<keyword evidence="9" id="KW-0902">Two-component regulatory system</keyword>
<organism evidence="13 14">
    <name type="scientific">Lusitaniella coriacea LEGE 07157</name>
    <dbReference type="NCBI Taxonomy" id="945747"/>
    <lineage>
        <taxon>Bacteria</taxon>
        <taxon>Bacillati</taxon>
        <taxon>Cyanobacteriota</taxon>
        <taxon>Cyanophyceae</taxon>
        <taxon>Spirulinales</taxon>
        <taxon>Lusitaniellaceae</taxon>
        <taxon>Lusitaniella</taxon>
    </lineage>
</organism>
<evidence type="ECO:0000259" key="11">
    <source>
        <dbReference type="PROSITE" id="PS50046"/>
    </source>
</evidence>
<dbReference type="GO" id="GO:0005524">
    <property type="term" value="F:ATP binding"/>
    <property type="evidence" value="ECO:0007669"/>
    <property type="project" value="UniProtKB-KW"/>
</dbReference>
<comment type="similarity">
    <text evidence="2">In the N-terminal section; belongs to the phytochrome family.</text>
</comment>
<dbReference type="PANTHER" id="PTHR43065">
    <property type="entry name" value="SENSOR HISTIDINE KINASE"/>
    <property type="match status" value="1"/>
</dbReference>
<proteinExistence type="inferred from homology"/>
<evidence type="ECO:0000313" key="13">
    <source>
        <dbReference type="EMBL" id="MBE9117866.1"/>
    </source>
</evidence>
<dbReference type="PROSITE" id="PS50046">
    <property type="entry name" value="PHYTOCHROME_2"/>
    <property type="match status" value="1"/>
</dbReference>
<evidence type="ECO:0000256" key="9">
    <source>
        <dbReference type="ARBA" id="ARBA00023012"/>
    </source>
</evidence>
<protein>
    <recommendedName>
        <fullName evidence="3">histidine kinase</fullName>
        <ecNumber evidence="3">2.7.13.3</ecNumber>
    </recommendedName>
</protein>
<dbReference type="InterPro" id="IPR005467">
    <property type="entry name" value="His_kinase_dom"/>
</dbReference>
<dbReference type="PROSITE" id="PS50109">
    <property type="entry name" value="HIS_KIN"/>
    <property type="match status" value="1"/>
</dbReference>
<evidence type="ECO:0000256" key="4">
    <source>
        <dbReference type="ARBA" id="ARBA00022553"/>
    </source>
</evidence>
<dbReference type="SMART" id="SM00387">
    <property type="entry name" value="HATPase_c"/>
    <property type="match status" value="1"/>
</dbReference>
<feature type="domain" description="Phytochrome chromophore attachment site" evidence="11">
    <location>
        <begin position="30"/>
        <end position="185"/>
    </location>
</feature>
<dbReference type="Pfam" id="PF00360">
    <property type="entry name" value="PHY"/>
    <property type="match status" value="1"/>
</dbReference>
<dbReference type="Gene3D" id="3.30.450.40">
    <property type="match status" value="2"/>
</dbReference>
<dbReference type="SMART" id="SM00065">
    <property type="entry name" value="GAF"/>
    <property type="match status" value="2"/>
</dbReference>
<evidence type="ECO:0000256" key="5">
    <source>
        <dbReference type="ARBA" id="ARBA00022679"/>
    </source>
</evidence>
<sequence length="702" mass="79404">MSIHQQDKPETADRGSLFDRVTQRILQSPELPDALNATAAEVRLFLGTDRVKVYQFHPDGSGRVVAESIHNNYLPSLSGLNFPADDIPPEARELFVKARVRSIIDLSQQQIIQSFPTEPEENEEIRYRPVDSCHMEYLTAMGVQSSVVVPILDGEKLWGLLVSHNAVARAISADELQALQWVADQLAIAISANQLLRRARRQAYRETAINRISHLLHSLHAIELQKALEATIEALQGSGGRLYLASNTEDEPQLYRCGTQPTFSELAKFPFMEQYSVWQQHFQPGTTSPWAIADLYRVPQLRNLQPAFRPTKIRGILIIPLEYRQEFLGYLSVFRDEIDTEILWAGQVDSDRRQEQPRLSFEVWKESKKGQADPWREDEPELLQAIGEQFAGAIQQYRMHQQVQALNANLEEQVRERTANLQQALIDLKETQTQLIHTEKMSSLGQLIAGIAHEINNPINFIYGNLSYTRTYIDELLELIDLYQQHDTEPHDAIARKLEEIELEFLVEDLPKILASINVGTERIRQLVLSLKNFSRLDEAQRKPVDIHEGIESTLLILQHRLKPKSDSQGIEIIKEYGDLPPIECYAGQLNQVFMNVLSNAIDALETAPRQEHHQITIRTALSEEGDVPQAMISIADNGSGIPPAVQEKIFDPFFTTKPVGKGTGLGLSICHQIIVEKHGGQLKMISEPDRGTEVVIEIPVS</sequence>
<dbReference type="SUPFAM" id="SSF47384">
    <property type="entry name" value="Homodimeric domain of signal transducing histidine kinase"/>
    <property type="match status" value="1"/>
</dbReference>
<dbReference type="InterPro" id="IPR013515">
    <property type="entry name" value="Phytochrome_cen-reg"/>
</dbReference>
<keyword evidence="10" id="KW-0175">Coiled coil</keyword>
<keyword evidence="5" id="KW-0808">Transferase</keyword>
<reference evidence="13" key="1">
    <citation type="submission" date="2020-10" db="EMBL/GenBank/DDBJ databases">
        <authorList>
            <person name="Castelo-Branco R."/>
            <person name="Eusebio N."/>
            <person name="Adriana R."/>
            <person name="Vieira A."/>
            <person name="Brugerolle De Fraissinette N."/>
            <person name="Rezende De Castro R."/>
            <person name="Schneider M.P."/>
            <person name="Vasconcelos V."/>
            <person name="Leao P.N."/>
        </authorList>
    </citation>
    <scope>NUCLEOTIDE SEQUENCE</scope>
    <source>
        <strain evidence="13">LEGE 07157</strain>
    </source>
</reference>
<feature type="domain" description="Histidine kinase" evidence="12">
    <location>
        <begin position="450"/>
        <end position="702"/>
    </location>
</feature>
<dbReference type="GO" id="GO:0000155">
    <property type="term" value="F:phosphorelay sensor kinase activity"/>
    <property type="evidence" value="ECO:0007669"/>
    <property type="project" value="InterPro"/>
</dbReference>
<evidence type="ECO:0000256" key="2">
    <source>
        <dbReference type="ARBA" id="ARBA00006402"/>
    </source>
</evidence>
<dbReference type="InterPro" id="IPR003661">
    <property type="entry name" value="HisK_dim/P_dom"/>
</dbReference>
<evidence type="ECO:0000313" key="14">
    <source>
        <dbReference type="Proteomes" id="UP000654482"/>
    </source>
</evidence>
<evidence type="ECO:0000256" key="10">
    <source>
        <dbReference type="SAM" id="Coils"/>
    </source>
</evidence>
<dbReference type="InterPro" id="IPR004358">
    <property type="entry name" value="Sig_transdc_His_kin-like_C"/>
</dbReference>
<feature type="coiled-coil region" evidence="10">
    <location>
        <begin position="400"/>
        <end position="431"/>
    </location>
</feature>
<dbReference type="InterPro" id="IPR029016">
    <property type="entry name" value="GAF-like_dom_sf"/>
</dbReference>
<keyword evidence="6" id="KW-0547">Nucleotide-binding</keyword>
<comment type="caution">
    <text evidence="13">The sequence shown here is derived from an EMBL/GenBank/DDBJ whole genome shotgun (WGS) entry which is preliminary data.</text>
</comment>
<dbReference type="Pfam" id="PF02518">
    <property type="entry name" value="HATPase_c"/>
    <property type="match status" value="1"/>
</dbReference>
<dbReference type="GO" id="GO:0006355">
    <property type="term" value="P:regulation of DNA-templated transcription"/>
    <property type="evidence" value="ECO:0007669"/>
    <property type="project" value="InterPro"/>
</dbReference>
<keyword evidence="8" id="KW-0067">ATP-binding</keyword>
<keyword evidence="4" id="KW-0597">Phosphoprotein</keyword>
<comment type="catalytic activity">
    <reaction evidence="1">
        <text>ATP + protein L-histidine = ADP + protein N-phospho-L-histidine.</text>
        <dbReference type="EC" id="2.7.13.3"/>
    </reaction>
</comment>
<dbReference type="PANTHER" id="PTHR43065:SF10">
    <property type="entry name" value="PEROXIDE STRESS-ACTIVATED HISTIDINE KINASE MAK3"/>
    <property type="match status" value="1"/>
</dbReference>
<evidence type="ECO:0000256" key="1">
    <source>
        <dbReference type="ARBA" id="ARBA00000085"/>
    </source>
</evidence>
<evidence type="ECO:0000256" key="6">
    <source>
        <dbReference type="ARBA" id="ARBA00022741"/>
    </source>
</evidence>
<dbReference type="Gene3D" id="1.10.287.130">
    <property type="match status" value="1"/>
</dbReference>
<keyword evidence="7" id="KW-0418">Kinase</keyword>